<organism evidence="3 4">
    <name type="scientific">Chironomus riparius</name>
    <dbReference type="NCBI Taxonomy" id="315576"/>
    <lineage>
        <taxon>Eukaryota</taxon>
        <taxon>Metazoa</taxon>
        <taxon>Ecdysozoa</taxon>
        <taxon>Arthropoda</taxon>
        <taxon>Hexapoda</taxon>
        <taxon>Insecta</taxon>
        <taxon>Pterygota</taxon>
        <taxon>Neoptera</taxon>
        <taxon>Endopterygota</taxon>
        <taxon>Diptera</taxon>
        <taxon>Nematocera</taxon>
        <taxon>Chironomoidea</taxon>
        <taxon>Chironomidae</taxon>
        <taxon>Chironominae</taxon>
        <taxon>Chironomus</taxon>
    </lineage>
</organism>
<evidence type="ECO:0000256" key="1">
    <source>
        <dbReference type="SAM" id="MobiDB-lite"/>
    </source>
</evidence>
<keyword evidence="2" id="KW-0812">Transmembrane</keyword>
<keyword evidence="4" id="KW-1185">Reference proteome</keyword>
<feature type="region of interest" description="Disordered" evidence="1">
    <location>
        <begin position="171"/>
        <end position="193"/>
    </location>
</feature>
<reference evidence="3" key="2">
    <citation type="submission" date="2022-10" db="EMBL/GenBank/DDBJ databases">
        <authorList>
            <consortium name="ENA_rothamsted_submissions"/>
            <consortium name="culmorum"/>
            <person name="King R."/>
        </authorList>
    </citation>
    <scope>NUCLEOTIDE SEQUENCE</scope>
</reference>
<feature type="compositionally biased region" description="Polar residues" evidence="1">
    <location>
        <begin position="13"/>
        <end position="34"/>
    </location>
</feature>
<reference evidence="3" key="1">
    <citation type="submission" date="2022-01" db="EMBL/GenBank/DDBJ databases">
        <authorList>
            <person name="King R."/>
        </authorList>
    </citation>
    <scope>NUCLEOTIDE SEQUENCE</scope>
</reference>
<feature type="region of interest" description="Disordered" evidence="1">
    <location>
        <begin position="1"/>
        <end position="61"/>
    </location>
</feature>
<evidence type="ECO:0000256" key="2">
    <source>
        <dbReference type="SAM" id="Phobius"/>
    </source>
</evidence>
<keyword evidence="2" id="KW-0472">Membrane</keyword>
<dbReference type="AlphaFoldDB" id="A0A9N9S0F2"/>
<evidence type="ECO:0000313" key="3">
    <source>
        <dbReference type="EMBL" id="CAG9805910.1"/>
    </source>
</evidence>
<accession>A0A9N9S0F2</accession>
<name>A0A9N9S0F2_9DIPT</name>
<feature type="compositionally biased region" description="Basic and acidic residues" evidence="1">
    <location>
        <begin position="183"/>
        <end position="193"/>
    </location>
</feature>
<feature type="transmembrane region" description="Helical" evidence="2">
    <location>
        <begin position="225"/>
        <end position="245"/>
    </location>
</feature>
<dbReference type="OrthoDB" id="10045204at2759"/>
<proteinExistence type="predicted"/>
<evidence type="ECO:0000313" key="4">
    <source>
        <dbReference type="Proteomes" id="UP001153620"/>
    </source>
</evidence>
<dbReference type="EMBL" id="OU895878">
    <property type="protein sequence ID" value="CAG9805910.1"/>
    <property type="molecule type" value="Genomic_DNA"/>
</dbReference>
<protein>
    <submittedName>
        <fullName evidence="3">Uncharacterized protein</fullName>
    </submittedName>
</protein>
<sequence>MSKQFKSAGVRANENSFSSSEIDESVNLNVQNTLEADESSDAFEIEKIPKGRPRQSGSSSSVDYYAMKTKVNPQFKHPCKIEFQKLNTSLNKKIRQRTVTHHHELHPCTCQNYMSNPQMNAMNSQMSNQHFHAHSDSDVAPDNYNKSKSENGKIHKMFSCFTSNSFDRDSENCKVDSQQSNEKPQKTEYYPFDHGDHQSYHTTDRAPQLKSDNAAEKVHEHATKFWAEVFGTLNIGVTFFLVFFIQFYRFILYSFIRSIVVGFLQTTSDYLIKPILAMTFNGIIQPILQFIRNILESTWDTLEPLAHMIVGFCMPVIECLRSFRLIDMSTGGSKGKQRNESIV</sequence>
<gene>
    <name evidence="3" type="ORF">CHIRRI_LOCUS8775</name>
</gene>
<dbReference type="Proteomes" id="UP001153620">
    <property type="component" value="Chromosome 2"/>
</dbReference>
<keyword evidence="2" id="KW-1133">Transmembrane helix</keyword>